<keyword evidence="2" id="KW-0472">Membrane</keyword>
<accession>A0ABM1EKL1</accession>
<dbReference type="Proteomes" id="UP000695022">
    <property type="component" value="Unplaced"/>
</dbReference>
<reference evidence="4" key="1">
    <citation type="submission" date="2025-08" db="UniProtKB">
        <authorList>
            <consortium name="RefSeq"/>
        </authorList>
    </citation>
    <scope>IDENTIFICATION</scope>
</reference>
<organism evidence="3 4">
    <name type="scientific">Priapulus caudatus</name>
    <name type="common">Priapulid worm</name>
    <dbReference type="NCBI Taxonomy" id="37621"/>
    <lineage>
        <taxon>Eukaryota</taxon>
        <taxon>Metazoa</taxon>
        <taxon>Ecdysozoa</taxon>
        <taxon>Scalidophora</taxon>
        <taxon>Priapulida</taxon>
        <taxon>Priapulimorpha</taxon>
        <taxon>Priapulimorphida</taxon>
        <taxon>Priapulidae</taxon>
        <taxon>Priapulus</taxon>
    </lineage>
</organism>
<keyword evidence="2" id="KW-1133">Transmembrane helix</keyword>
<keyword evidence="2" id="KW-0812">Transmembrane</keyword>
<proteinExistence type="inferred from homology"/>
<gene>
    <name evidence="4" type="primary">LOC106813178</name>
</gene>
<evidence type="ECO:0000256" key="1">
    <source>
        <dbReference type="ARBA" id="ARBA00007320"/>
    </source>
</evidence>
<feature type="transmembrane region" description="Helical" evidence="2">
    <location>
        <begin position="16"/>
        <end position="34"/>
    </location>
</feature>
<sequence length="198" mass="22468">MGFEPSEPQKKRPAPYALALFGLLDMMFMAVAHAPNFFDICWKNTGADIFQARVHIEVQWTTELTIAAIERAGGVVTTSFYDPISLTALVNPEAFFKTGSPIPRRMLPPVDCVEYYTDARNRGYLSDPGKVAASRAELSQRYGYALPDLTQDPHYKMLTTDKDPRQVFRGLEPGWIVNMADKVVLKPTDDKWQHYYRS</sequence>
<evidence type="ECO:0000313" key="4">
    <source>
        <dbReference type="RefSeq" id="XP_014672732.1"/>
    </source>
</evidence>
<evidence type="ECO:0000313" key="3">
    <source>
        <dbReference type="Proteomes" id="UP000695022"/>
    </source>
</evidence>
<keyword evidence="3" id="KW-1185">Reference proteome</keyword>
<comment type="similarity">
    <text evidence="1">Belongs to the universal ribosomal protein uL15 family.</text>
</comment>
<dbReference type="InterPro" id="IPR005749">
    <property type="entry name" value="Ribosomal_uL15_bac-type"/>
</dbReference>
<evidence type="ECO:0000256" key="2">
    <source>
        <dbReference type="SAM" id="Phobius"/>
    </source>
</evidence>
<dbReference type="RefSeq" id="XP_014672732.1">
    <property type="nucleotide sequence ID" value="XM_014817246.1"/>
</dbReference>
<name>A0ABM1EKL1_PRICU</name>
<dbReference type="GeneID" id="106813178"/>
<protein>
    <submittedName>
        <fullName evidence="4">39S ribosomal protein L15, mitochondrial-like</fullName>
    </submittedName>
</protein>
<dbReference type="PANTHER" id="PTHR12934">
    <property type="entry name" value="50S RIBOSOMAL PROTEIN L15"/>
    <property type="match status" value="1"/>
</dbReference>
<dbReference type="PANTHER" id="PTHR12934:SF11">
    <property type="entry name" value="LARGE RIBOSOMAL SUBUNIT PROTEIN UL15M"/>
    <property type="match status" value="1"/>
</dbReference>